<dbReference type="EMBL" id="GBRH01239103">
    <property type="protein sequence ID" value="JAD58792.1"/>
    <property type="molecule type" value="Transcribed_RNA"/>
</dbReference>
<protein>
    <submittedName>
        <fullName evidence="1">Uncharacterized protein</fullName>
    </submittedName>
</protein>
<accession>A0A0A9BHL2</accession>
<name>A0A0A9BHL2_ARUDO</name>
<proteinExistence type="predicted"/>
<sequence>MTTNMTTRILFITTHILLNDT</sequence>
<dbReference type="AlphaFoldDB" id="A0A0A9BHL2"/>
<organism evidence="1">
    <name type="scientific">Arundo donax</name>
    <name type="common">Giant reed</name>
    <name type="synonym">Donax arundinaceus</name>
    <dbReference type="NCBI Taxonomy" id="35708"/>
    <lineage>
        <taxon>Eukaryota</taxon>
        <taxon>Viridiplantae</taxon>
        <taxon>Streptophyta</taxon>
        <taxon>Embryophyta</taxon>
        <taxon>Tracheophyta</taxon>
        <taxon>Spermatophyta</taxon>
        <taxon>Magnoliopsida</taxon>
        <taxon>Liliopsida</taxon>
        <taxon>Poales</taxon>
        <taxon>Poaceae</taxon>
        <taxon>PACMAD clade</taxon>
        <taxon>Arundinoideae</taxon>
        <taxon>Arundineae</taxon>
        <taxon>Arundo</taxon>
    </lineage>
</organism>
<reference evidence="1" key="2">
    <citation type="journal article" date="2015" name="Data Brief">
        <title>Shoot transcriptome of the giant reed, Arundo donax.</title>
        <authorList>
            <person name="Barrero R.A."/>
            <person name="Guerrero F.D."/>
            <person name="Moolhuijzen P."/>
            <person name="Goolsby J.A."/>
            <person name="Tidwell J."/>
            <person name="Bellgard S.E."/>
            <person name="Bellgard M.I."/>
        </authorList>
    </citation>
    <scope>NUCLEOTIDE SEQUENCE</scope>
    <source>
        <tissue evidence="1">Shoot tissue taken approximately 20 cm above the soil surface</tissue>
    </source>
</reference>
<evidence type="ECO:0000313" key="1">
    <source>
        <dbReference type="EMBL" id="JAD58792.1"/>
    </source>
</evidence>
<reference evidence="1" key="1">
    <citation type="submission" date="2014-09" db="EMBL/GenBank/DDBJ databases">
        <authorList>
            <person name="Magalhaes I.L.F."/>
            <person name="Oliveira U."/>
            <person name="Santos F.R."/>
            <person name="Vidigal T.H.D.A."/>
            <person name="Brescovit A.D."/>
            <person name="Santos A.J."/>
        </authorList>
    </citation>
    <scope>NUCLEOTIDE SEQUENCE</scope>
    <source>
        <tissue evidence="1">Shoot tissue taken approximately 20 cm above the soil surface</tissue>
    </source>
</reference>